<keyword evidence="4" id="KW-0677">Repeat</keyword>
<comment type="similarity">
    <text evidence="2">Belongs to the WD repeat DCAF13/WDSOF1 family.</text>
</comment>
<protein>
    <recommendedName>
        <fullName evidence="9">Sof1-like protein domain-containing protein</fullName>
    </recommendedName>
</protein>
<feature type="repeat" description="WD" evidence="7">
    <location>
        <begin position="319"/>
        <end position="350"/>
    </location>
</feature>
<sequence length="443" mass="50504">MKVKVISRNRREFTRERKSELTRVCRTTQPELHPFEKAREYQRAVNAVKLDRHFAKPFVGALSGHMDGVYCMAKSMGSLTTLLSGGCDGEIRRWDLAERRLLWSARAHAGFVRGMAFSRSGHHFVSASDDKTVKLWSAAAERDDAAPLAQYLGKHGFHDVDHHHKEHTFGTAGPTLLLWDTARSEPLHSFEWGADAITRLRFNPAQHNLLGCISSDRAVTLYDVSAGSAMRKMTMQTRPNALCWNPMEPMHFTLASEDHCLYTFDMRKLDHALCVHRDHVSAVLSVDYSPTGRQFVSGGYDKTLRIWSTGELKSEQVYHTKRMQRLFSVCWSMDASYVLSGSDDTNVRIWRAVANERGAPKSSREELKREYSAALVEKHKYLPEVKRIKNHKHVPHAILKAAEVKETVAKSQFKREKNRRAHSKPGAVPKIPAKKKKVWKVHE</sequence>
<feature type="repeat" description="WD" evidence="7">
    <location>
        <begin position="105"/>
        <end position="137"/>
    </location>
</feature>
<dbReference type="Proteomes" id="UP001515480">
    <property type="component" value="Unassembled WGS sequence"/>
</dbReference>
<feature type="domain" description="Sof1-like protein" evidence="9">
    <location>
        <begin position="352"/>
        <end position="438"/>
    </location>
</feature>
<evidence type="ECO:0000256" key="4">
    <source>
        <dbReference type="ARBA" id="ARBA00022737"/>
    </source>
</evidence>
<dbReference type="Gene3D" id="2.130.10.10">
    <property type="entry name" value="YVTN repeat-like/Quinoprotein amine dehydrogenase"/>
    <property type="match status" value="2"/>
</dbReference>
<evidence type="ECO:0000256" key="5">
    <source>
        <dbReference type="ARBA" id="ARBA00023242"/>
    </source>
</evidence>
<dbReference type="InterPro" id="IPR051733">
    <property type="entry name" value="WD_repeat_DCAF13/WDSOF1"/>
</dbReference>
<keyword evidence="5" id="KW-0539">Nucleus</keyword>
<evidence type="ECO:0000256" key="6">
    <source>
        <dbReference type="ARBA" id="ARBA00023274"/>
    </source>
</evidence>
<dbReference type="InterPro" id="IPR007287">
    <property type="entry name" value="Sof1"/>
</dbReference>
<dbReference type="AlphaFoldDB" id="A0AB34IHC7"/>
<dbReference type="CDD" id="cd00200">
    <property type="entry name" value="WD40"/>
    <property type="match status" value="1"/>
</dbReference>
<dbReference type="InterPro" id="IPR015943">
    <property type="entry name" value="WD40/YVTN_repeat-like_dom_sf"/>
</dbReference>
<dbReference type="InterPro" id="IPR001680">
    <property type="entry name" value="WD40_rpt"/>
</dbReference>
<evidence type="ECO:0000256" key="3">
    <source>
        <dbReference type="ARBA" id="ARBA00022574"/>
    </source>
</evidence>
<gene>
    <name evidence="10" type="ORF">AB1Y20_011798</name>
</gene>
<evidence type="ECO:0000256" key="7">
    <source>
        <dbReference type="PROSITE-ProRule" id="PRU00221"/>
    </source>
</evidence>
<dbReference type="PROSITE" id="PS50082">
    <property type="entry name" value="WD_REPEATS_2"/>
    <property type="match status" value="4"/>
</dbReference>
<evidence type="ECO:0000313" key="11">
    <source>
        <dbReference type="Proteomes" id="UP001515480"/>
    </source>
</evidence>
<dbReference type="InterPro" id="IPR020472">
    <property type="entry name" value="WD40_PAC1"/>
</dbReference>
<evidence type="ECO:0000259" key="9">
    <source>
        <dbReference type="Pfam" id="PF04158"/>
    </source>
</evidence>
<evidence type="ECO:0000256" key="1">
    <source>
        <dbReference type="ARBA" id="ARBA00004604"/>
    </source>
</evidence>
<dbReference type="EMBL" id="JBGBPQ010000025">
    <property type="protein sequence ID" value="KAL1499599.1"/>
    <property type="molecule type" value="Genomic_DNA"/>
</dbReference>
<accession>A0AB34IHC7</accession>
<evidence type="ECO:0000313" key="10">
    <source>
        <dbReference type="EMBL" id="KAL1499599.1"/>
    </source>
</evidence>
<keyword evidence="3 7" id="KW-0853">WD repeat</keyword>
<feature type="repeat" description="WD" evidence="7">
    <location>
        <begin position="62"/>
        <end position="104"/>
    </location>
</feature>
<comment type="subcellular location">
    <subcellularLocation>
        <location evidence="1">Nucleus</location>
        <location evidence="1">Nucleolus</location>
    </subcellularLocation>
</comment>
<dbReference type="PRINTS" id="PR00320">
    <property type="entry name" value="GPROTEINBRPT"/>
</dbReference>
<comment type="caution">
    <text evidence="10">The sequence shown here is derived from an EMBL/GenBank/DDBJ whole genome shotgun (WGS) entry which is preliminary data.</text>
</comment>
<feature type="repeat" description="WD" evidence="7">
    <location>
        <begin position="276"/>
        <end position="308"/>
    </location>
</feature>
<organism evidence="10 11">
    <name type="scientific">Prymnesium parvum</name>
    <name type="common">Toxic golden alga</name>
    <dbReference type="NCBI Taxonomy" id="97485"/>
    <lineage>
        <taxon>Eukaryota</taxon>
        <taxon>Haptista</taxon>
        <taxon>Haptophyta</taxon>
        <taxon>Prymnesiophyceae</taxon>
        <taxon>Prymnesiales</taxon>
        <taxon>Prymnesiaceae</taxon>
        <taxon>Prymnesium</taxon>
    </lineage>
</organism>
<dbReference type="SUPFAM" id="SSF50978">
    <property type="entry name" value="WD40 repeat-like"/>
    <property type="match status" value="1"/>
</dbReference>
<evidence type="ECO:0000256" key="2">
    <source>
        <dbReference type="ARBA" id="ARBA00005649"/>
    </source>
</evidence>
<dbReference type="Pfam" id="PF04158">
    <property type="entry name" value="Sof1"/>
    <property type="match status" value="1"/>
</dbReference>
<evidence type="ECO:0000256" key="8">
    <source>
        <dbReference type="SAM" id="MobiDB-lite"/>
    </source>
</evidence>
<reference evidence="10 11" key="1">
    <citation type="journal article" date="2024" name="Science">
        <title>Giant polyketide synthase enzymes in the biosynthesis of giant marine polyether toxins.</title>
        <authorList>
            <person name="Fallon T.R."/>
            <person name="Shende V.V."/>
            <person name="Wierzbicki I.H."/>
            <person name="Pendleton A.L."/>
            <person name="Watervoot N.F."/>
            <person name="Auber R.P."/>
            <person name="Gonzalez D.J."/>
            <person name="Wisecaver J.H."/>
            <person name="Moore B.S."/>
        </authorList>
    </citation>
    <scope>NUCLEOTIDE SEQUENCE [LARGE SCALE GENOMIC DNA]</scope>
    <source>
        <strain evidence="10 11">12B1</strain>
    </source>
</reference>
<keyword evidence="11" id="KW-1185">Reference proteome</keyword>
<keyword evidence="6" id="KW-0687">Ribonucleoprotein</keyword>
<dbReference type="GO" id="GO:0032040">
    <property type="term" value="C:small-subunit processome"/>
    <property type="evidence" value="ECO:0007669"/>
    <property type="project" value="TreeGrafter"/>
</dbReference>
<feature type="compositionally biased region" description="Basic residues" evidence="8">
    <location>
        <begin position="432"/>
        <end position="443"/>
    </location>
</feature>
<dbReference type="PANTHER" id="PTHR22851">
    <property type="entry name" value="U3 SMALL NUCLEOLAR RNA U3 SNORNA ASSOCIATED PROTEIN"/>
    <property type="match status" value="1"/>
</dbReference>
<dbReference type="InterPro" id="IPR036322">
    <property type="entry name" value="WD40_repeat_dom_sf"/>
</dbReference>
<feature type="region of interest" description="Disordered" evidence="8">
    <location>
        <begin position="411"/>
        <end position="443"/>
    </location>
</feature>
<dbReference type="PROSITE" id="PS50294">
    <property type="entry name" value="WD_REPEATS_REGION"/>
    <property type="match status" value="2"/>
</dbReference>
<dbReference type="Pfam" id="PF00400">
    <property type="entry name" value="WD40"/>
    <property type="match status" value="4"/>
</dbReference>
<name>A0AB34IHC7_PRYPA</name>
<dbReference type="PANTHER" id="PTHR22851:SF0">
    <property type="entry name" value="DDB1- AND CUL4-ASSOCIATED FACTOR 13"/>
    <property type="match status" value="1"/>
</dbReference>
<proteinExistence type="inferred from homology"/>
<dbReference type="GO" id="GO:0000462">
    <property type="term" value="P:maturation of SSU-rRNA from tricistronic rRNA transcript (SSU-rRNA, 5.8S rRNA, LSU-rRNA)"/>
    <property type="evidence" value="ECO:0007669"/>
    <property type="project" value="TreeGrafter"/>
</dbReference>
<dbReference type="SMART" id="SM00320">
    <property type="entry name" value="WD40"/>
    <property type="match status" value="6"/>
</dbReference>